<proteinExistence type="predicted"/>
<evidence type="ECO:0000313" key="2">
    <source>
        <dbReference type="EMBL" id="MDT0381460.1"/>
    </source>
</evidence>
<dbReference type="InterPro" id="IPR017520">
    <property type="entry name" value="CHP03086"/>
</dbReference>
<dbReference type="EMBL" id="JAVREQ010000022">
    <property type="protein sequence ID" value="MDT0381460.1"/>
    <property type="molecule type" value="Genomic_DNA"/>
</dbReference>
<dbReference type="RefSeq" id="WP_311675154.1">
    <property type="nucleotide sequence ID" value="NZ_JAVREQ010000022.1"/>
</dbReference>
<feature type="domain" description="Mycothiol-dependent maleylpyruvate isomerase metal-binding" evidence="1">
    <location>
        <begin position="12"/>
        <end position="126"/>
    </location>
</feature>
<dbReference type="InterPro" id="IPR017517">
    <property type="entry name" value="Maleyloyr_isom"/>
</dbReference>
<protein>
    <submittedName>
        <fullName evidence="2">TIGR03086 family metal-binding protein</fullName>
    </submittedName>
</protein>
<name>A0ABU2NXP4_9ACTN</name>
<evidence type="ECO:0000313" key="3">
    <source>
        <dbReference type="Proteomes" id="UP001183414"/>
    </source>
</evidence>
<gene>
    <name evidence="2" type="ORF">RM572_22125</name>
</gene>
<comment type="caution">
    <text evidence="2">The sequence shown here is derived from an EMBL/GenBank/DDBJ whole genome shotgun (WGS) entry which is preliminary data.</text>
</comment>
<evidence type="ECO:0000259" key="1">
    <source>
        <dbReference type="Pfam" id="PF11716"/>
    </source>
</evidence>
<dbReference type="Proteomes" id="UP001183414">
    <property type="component" value="Unassembled WGS sequence"/>
</dbReference>
<dbReference type="Pfam" id="PF11716">
    <property type="entry name" value="MDMPI_N"/>
    <property type="match status" value="1"/>
</dbReference>
<dbReference type="InterPro" id="IPR034660">
    <property type="entry name" value="DinB/YfiT-like"/>
</dbReference>
<sequence>MDDTISDLLEGAARRAVPVVAAVPDDRLDAPTPCADYRVRELLDHLFHVVVSFQEMAAKREADFSATPVYLHGDWRARFPRETGALVRAWAQPGAEEGTAGSMGLPARTLGAMVLLDLTVHPWDLARAAGLDYTAGTAGLGELEDLVAQMGPTARSMGAFGEPVPVPDDAGRFERLLGAVGRDPQWAPPAR</sequence>
<dbReference type="NCBIfam" id="TIGR03086">
    <property type="entry name" value="TIGR03086 family metal-binding protein"/>
    <property type="match status" value="1"/>
</dbReference>
<keyword evidence="3" id="KW-1185">Reference proteome</keyword>
<organism evidence="2 3">
    <name type="scientific">Streptomyces hazeniae</name>
    <dbReference type="NCBI Taxonomy" id="3075538"/>
    <lineage>
        <taxon>Bacteria</taxon>
        <taxon>Bacillati</taxon>
        <taxon>Actinomycetota</taxon>
        <taxon>Actinomycetes</taxon>
        <taxon>Kitasatosporales</taxon>
        <taxon>Streptomycetaceae</taxon>
        <taxon>Streptomyces</taxon>
    </lineage>
</organism>
<dbReference type="Gene3D" id="1.20.120.450">
    <property type="entry name" value="dinb family like domain"/>
    <property type="match status" value="1"/>
</dbReference>
<dbReference type="SUPFAM" id="SSF109854">
    <property type="entry name" value="DinB/YfiT-like putative metalloenzymes"/>
    <property type="match status" value="1"/>
</dbReference>
<dbReference type="NCBIfam" id="TIGR03083">
    <property type="entry name" value="maleylpyruvate isomerase family mycothiol-dependent enzyme"/>
    <property type="match status" value="1"/>
</dbReference>
<dbReference type="InterPro" id="IPR024344">
    <property type="entry name" value="MDMPI_metal-binding"/>
</dbReference>
<accession>A0ABU2NXP4</accession>
<reference evidence="3" key="1">
    <citation type="submission" date="2023-07" db="EMBL/GenBank/DDBJ databases">
        <title>30 novel species of actinomycetes from the DSMZ collection.</title>
        <authorList>
            <person name="Nouioui I."/>
        </authorList>
    </citation>
    <scope>NUCLEOTIDE SEQUENCE [LARGE SCALE GENOMIC DNA]</scope>
    <source>
        <strain evidence="3">DSM 42041</strain>
    </source>
</reference>